<feature type="non-terminal residue" evidence="2">
    <location>
        <position position="1"/>
    </location>
</feature>
<dbReference type="AlphaFoldDB" id="A0A9P8FKY3"/>
<proteinExistence type="predicted"/>
<organism evidence="2 3">
    <name type="scientific">Aureobasidium melanogenum</name>
    <name type="common">Aureobasidium pullulans var. melanogenum</name>
    <dbReference type="NCBI Taxonomy" id="46634"/>
    <lineage>
        <taxon>Eukaryota</taxon>
        <taxon>Fungi</taxon>
        <taxon>Dikarya</taxon>
        <taxon>Ascomycota</taxon>
        <taxon>Pezizomycotina</taxon>
        <taxon>Dothideomycetes</taxon>
        <taxon>Dothideomycetidae</taxon>
        <taxon>Dothideales</taxon>
        <taxon>Saccotheciaceae</taxon>
        <taxon>Aureobasidium</taxon>
    </lineage>
</organism>
<protein>
    <submittedName>
        <fullName evidence="2">Uncharacterized protein</fullName>
    </submittedName>
</protein>
<reference evidence="2" key="1">
    <citation type="journal article" date="2021" name="J Fungi (Basel)">
        <title>Virulence traits and population genomics of the black yeast Aureobasidium melanogenum.</title>
        <authorList>
            <person name="Cernosa A."/>
            <person name="Sun X."/>
            <person name="Gostincar C."/>
            <person name="Fang C."/>
            <person name="Gunde-Cimerman N."/>
            <person name="Song Z."/>
        </authorList>
    </citation>
    <scope>NUCLEOTIDE SEQUENCE</scope>
    <source>
        <strain evidence="2">EXF-9298</strain>
    </source>
</reference>
<gene>
    <name evidence="2" type="ORF">KCU98_g10676</name>
</gene>
<evidence type="ECO:0000256" key="1">
    <source>
        <dbReference type="SAM" id="MobiDB-lite"/>
    </source>
</evidence>
<evidence type="ECO:0000313" key="3">
    <source>
        <dbReference type="Proteomes" id="UP000729357"/>
    </source>
</evidence>
<feature type="non-terminal residue" evidence="2">
    <location>
        <position position="95"/>
    </location>
</feature>
<feature type="region of interest" description="Disordered" evidence="1">
    <location>
        <begin position="75"/>
        <end position="95"/>
    </location>
</feature>
<accession>A0A9P8FKY3</accession>
<keyword evidence="3" id="KW-1185">Reference proteome</keyword>
<reference evidence="2" key="2">
    <citation type="submission" date="2021-08" db="EMBL/GenBank/DDBJ databases">
        <authorList>
            <person name="Gostincar C."/>
            <person name="Sun X."/>
            <person name="Song Z."/>
            <person name="Gunde-Cimerman N."/>
        </authorList>
    </citation>
    <scope>NUCLEOTIDE SEQUENCE</scope>
    <source>
        <strain evidence="2">EXF-9298</strain>
    </source>
</reference>
<sequence length="95" mass="10473">RLAEDVINVLGKREQPIQNFVMFDGENFDGPIYPLQTFLQPNGLGVPQVQPSELEMQQMQNGHSNGVQVHNAISTAPADGDTAVQEEDVQPIMLE</sequence>
<dbReference type="EMBL" id="JAHFXS010001611">
    <property type="protein sequence ID" value="KAG9976516.1"/>
    <property type="molecule type" value="Genomic_DNA"/>
</dbReference>
<comment type="caution">
    <text evidence="2">The sequence shown here is derived from an EMBL/GenBank/DDBJ whole genome shotgun (WGS) entry which is preliminary data.</text>
</comment>
<name>A0A9P8FKY3_AURME</name>
<evidence type="ECO:0000313" key="2">
    <source>
        <dbReference type="EMBL" id="KAG9976516.1"/>
    </source>
</evidence>
<dbReference type="Proteomes" id="UP000729357">
    <property type="component" value="Unassembled WGS sequence"/>
</dbReference>